<accession>A0A939JVG8</accession>
<dbReference type="Gene3D" id="3.30.70.270">
    <property type="match status" value="1"/>
</dbReference>
<evidence type="ECO:0000259" key="4">
    <source>
        <dbReference type="PROSITE" id="PS50887"/>
    </source>
</evidence>
<dbReference type="Pfam" id="PF00990">
    <property type="entry name" value="GGDEF"/>
    <property type="match status" value="1"/>
</dbReference>
<evidence type="ECO:0000256" key="2">
    <source>
        <dbReference type="ARBA" id="ARBA00034247"/>
    </source>
</evidence>
<dbReference type="GO" id="GO:1902201">
    <property type="term" value="P:negative regulation of bacterial-type flagellum-dependent cell motility"/>
    <property type="evidence" value="ECO:0007669"/>
    <property type="project" value="TreeGrafter"/>
</dbReference>
<protein>
    <recommendedName>
        <fullName evidence="1">diguanylate cyclase</fullName>
        <ecNumber evidence="1">2.7.7.65</ecNumber>
    </recommendedName>
</protein>
<dbReference type="InterPro" id="IPR029787">
    <property type="entry name" value="Nucleotide_cyclase"/>
</dbReference>
<dbReference type="PANTHER" id="PTHR45138">
    <property type="entry name" value="REGULATORY COMPONENTS OF SENSORY TRANSDUCTION SYSTEM"/>
    <property type="match status" value="1"/>
</dbReference>
<dbReference type="FunFam" id="3.30.70.270:FF:000001">
    <property type="entry name" value="Diguanylate cyclase domain protein"/>
    <property type="match status" value="1"/>
</dbReference>
<dbReference type="InterPro" id="IPR050469">
    <property type="entry name" value="Diguanylate_Cyclase"/>
</dbReference>
<dbReference type="AlphaFoldDB" id="A0A939JVG8"/>
<dbReference type="EMBL" id="JAFMPP010000001">
    <property type="protein sequence ID" value="MBO0661266.1"/>
    <property type="molecule type" value="Genomic_DNA"/>
</dbReference>
<reference evidence="5" key="1">
    <citation type="submission" date="2021-03" db="EMBL/GenBank/DDBJ databases">
        <title>Whole genome sequence of Jiella sp. CQZ9-1.</title>
        <authorList>
            <person name="Tuo L."/>
        </authorList>
    </citation>
    <scope>NUCLEOTIDE SEQUENCE</scope>
    <source>
        <strain evidence="5">CQZ9-1</strain>
    </source>
</reference>
<dbReference type="NCBIfam" id="TIGR00254">
    <property type="entry name" value="GGDEF"/>
    <property type="match status" value="1"/>
</dbReference>
<evidence type="ECO:0000256" key="3">
    <source>
        <dbReference type="SAM" id="SignalP"/>
    </source>
</evidence>
<dbReference type="GO" id="GO:0052621">
    <property type="term" value="F:diguanylate cyclase activity"/>
    <property type="evidence" value="ECO:0007669"/>
    <property type="project" value="UniProtKB-EC"/>
</dbReference>
<evidence type="ECO:0000256" key="1">
    <source>
        <dbReference type="ARBA" id="ARBA00012528"/>
    </source>
</evidence>
<dbReference type="RefSeq" id="WP_207255903.1">
    <property type="nucleotide sequence ID" value="NZ_JAFMPP010000001.1"/>
</dbReference>
<name>A0A939JVG8_9HYPH</name>
<dbReference type="EC" id="2.7.7.65" evidence="1"/>
<evidence type="ECO:0000313" key="6">
    <source>
        <dbReference type="Proteomes" id="UP000664122"/>
    </source>
</evidence>
<dbReference type="InterPro" id="IPR043128">
    <property type="entry name" value="Rev_trsase/Diguanyl_cyclase"/>
</dbReference>
<dbReference type="CDD" id="cd01949">
    <property type="entry name" value="GGDEF"/>
    <property type="match status" value="1"/>
</dbReference>
<dbReference type="GO" id="GO:0005886">
    <property type="term" value="C:plasma membrane"/>
    <property type="evidence" value="ECO:0007669"/>
    <property type="project" value="TreeGrafter"/>
</dbReference>
<feature type="signal peptide" evidence="3">
    <location>
        <begin position="1"/>
        <end position="27"/>
    </location>
</feature>
<gene>
    <name evidence="5" type="ORF">J1C48_01645</name>
</gene>
<proteinExistence type="predicted"/>
<dbReference type="Proteomes" id="UP000664122">
    <property type="component" value="Unassembled WGS sequence"/>
</dbReference>
<organism evidence="5 6">
    <name type="scientific">Jiella flava</name>
    <dbReference type="NCBI Taxonomy" id="2816857"/>
    <lineage>
        <taxon>Bacteria</taxon>
        <taxon>Pseudomonadati</taxon>
        <taxon>Pseudomonadota</taxon>
        <taxon>Alphaproteobacteria</taxon>
        <taxon>Hyphomicrobiales</taxon>
        <taxon>Aurantimonadaceae</taxon>
        <taxon>Jiella</taxon>
    </lineage>
</organism>
<feature type="chain" id="PRO_5038058461" description="diguanylate cyclase" evidence="3">
    <location>
        <begin position="28"/>
        <end position="234"/>
    </location>
</feature>
<feature type="domain" description="GGDEF" evidence="4">
    <location>
        <begin position="104"/>
        <end position="234"/>
    </location>
</feature>
<comment type="caution">
    <text evidence="5">The sequence shown here is derived from an EMBL/GenBank/DDBJ whole genome shotgun (WGS) entry which is preliminary data.</text>
</comment>
<evidence type="ECO:0000313" key="5">
    <source>
        <dbReference type="EMBL" id="MBO0661266.1"/>
    </source>
</evidence>
<dbReference type="SUPFAM" id="SSF55073">
    <property type="entry name" value="Nucleotide cyclase"/>
    <property type="match status" value="1"/>
</dbReference>
<comment type="catalytic activity">
    <reaction evidence="2">
        <text>2 GTP = 3',3'-c-di-GMP + 2 diphosphate</text>
        <dbReference type="Rhea" id="RHEA:24898"/>
        <dbReference type="ChEBI" id="CHEBI:33019"/>
        <dbReference type="ChEBI" id="CHEBI:37565"/>
        <dbReference type="ChEBI" id="CHEBI:58805"/>
        <dbReference type="EC" id="2.7.7.65"/>
    </reaction>
</comment>
<keyword evidence="6" id="KW-1185">Reference proteome</keyword>
<dbReference type="InterPro" id="IPR000160">
    <property type="entry name" value="GGDEF_dom"/>
</dbReference>
<sequence>MLATLFGSVITLVAVAAMLSPMTQAAAALEAYADDRSIPDLPTQYHDLAGRLMARVQSTLLELDRRIGKLEDLSTTDPLTGLYNRRWVADRAPRLISDSKAEKRLLSLLVIDVDKFKQLNDAHGHTLGDQVLILVADAIRGSIRGTDYAVRVGGDEFCVFLPRADRPSAEDAAKRIRDMTRISTRSLLDVGAVTLSIGVATLRLEDEELDDLFNRADENLYRAKREGRDRSISG</sequence>
<dbReference type="PANTHER" id="PTHR45138:SF9">
    <property type="entry name" value="DIGUANYLATE CYCLASE DGCM-RELATED"/>
    <property type="match status" value="1"/>
</dbReference>
<dbReference type="PROSITE" id="PS50887">
    <property type="entry name" value="GGDEF"/>
    <property type="match status" value="1"/>
</dbReference>
<dbReference type="SMART" id="SM00267">
    <property type="entry name" value="GGDEF"/>
    <property type="match status" value="1"/>
</dbReference>
<dbReference type="GO" id="GO:0043709">
    <property type="term" value="P:cell adhesion involved in single-species biofilm formation"/>
    <property type="evidence" value="ECO:0007669"/>
    <property type="project" value="TreeGrafter"/>
</dbReference>
<keyword evidence="3" id="KW-0732">Signal</keyword>